<dbReference type="GO" id="GO:0006281">
    <property type="term" value="P:DNA repair"/>
    <property type="evidence" value="ECO:0007669"/>
    <property type="project" value="InterPro"/>
</dbReference>
<dbReference type="SUPFAM" id="SSF47781">
    <property type="entry name" value="RuvA domain 2-like"/>
    <property type="match status" value="1"/>
</dbReference>
<dbReference type="PANTHER" id="PTHR21180">
    <property type="entry name" value="ENDONUCLEASE/EXONUCLEASE/PHOSPHATASE FAMILY DOMAIN-CONTAINING PROTEIN 1"/>
    <property type="match status" value="1"/>
</dbReference>
<dbReference type="InterPro" id="IPR051675">
    <property type="entry name" value="Endo/Exo/Phosphatase_dom_1"/>
</dbReference>
<dbReference type="InterPro" id="IPR003583">
    <property type="entry name" value="Hlx-hairpin-Hlx_DNA-bd_motif"/>
</dbReference>
<feature type="compositionally biased region" description="Low complexity" evidence="1">
    <location>
        <begin position="70"/>
        <end position="83"/>
    </location>
</feature>
<organism evidence="3 4">
    <name type="scientific">Candidatus Berkelbacteria bacterium Athens1014_28</name>
    <dbReference type="NCBI Taxonomy" id="2017145"/>
    <lineage>
        <taxon>Bacteria</taxon>
        <taxon>Candidatus Berkelbacteria</taxon>
    </lineage>
</organism>
<gene>
    <name evidence="3" type="ORF">Athens101428_808</name>
</gene>
<dbReference type="Gene3D" id="1.10.150.280">
    <property type="entry name" value="AF1531-like domain"/>
    <property type="match status" value="1"/>
</dbReference>
<dbReference type="AlphaFoldDB" id="A0A554LJ82"/>
<dbReference type="NCBIfam" id="TIGR00426">
    <property type="entry name" value="competence protein ComEA helix-hairpin-helix repeat region"/>
    <property type="match status" value="1"/>
</dbReference>
<evidence type="ECO:0000313" key="4">
    <source>
        <dbReference type="Proteomes" id="UP000316495"/>
    </source>
</evidence>
<dbReference type="Gene3D" id="1.20.5.490">
    <property type="entry name" value="Single helix bin"/>
    <property type="match status" value="1"/>
</dbReference>
<feature type="domain" description="Helix-hairpin-helix DNA-binding motif class 1" evidence="2">
    <location>
        <begin position="124"/>
        <end position="143"/>
    </location>
</feature>
<accession>A0A554LJ82</accession>
<feature type="domain" description="Helix-hairpin-helix DNA-binding motif class 1" evidence="2">
    <location>
        <begin position="94"/>
        <end position="113"/>
    </location>
</feature>
<sequence length="146" mass="15878">MKNFIEKNTVWIGAGLILLSLVGGTLLMIKKGASADDANQNIVSDDRDKKIADLEKQIADLQKENADLKSQASQQSATSVQPAGKININSATQSQLESLPGIGSTYAQRIIDYRNQHGGFKSTIEIKNVKGIGDKTYLKFKDLITI</sequence>
<dbReference type="GO" id="GO:0015628">
    <property type="term" value="P:protein secretion by the type II secretion system"/>
    <property type="evidence" value="ECO:0007669"/>
    <property type="project" value="TreeGrafter"/>
</dbReference>
<dbReference type="PANTHER" id="PTHR21180:SF32">
    <property type="entry name" value="ENDONUCLEASE_EXONUCLEASE_PHOSPHATASE FAMILY DOMAIN-CONTAINING PROTEIN 1"/>
    <property type="match status" value="1"/>
</dbReference>
<evidence type="ECO:0000256" key="1">
    <source>
        <dbReference type="SAM" id="MobiDB-lite"/>
    </source>
</evidence>
<dbReference type="InterPro" id="IPR010994">
    <property type="entry name" value="RuvA_2-like"/>
</dbReference>
<dbReference type="GO" id="GO:0003677">
    <property type="term" value="F:DNA binding"/>
    <property type="evidence" value="ECO:0007669"/>
    <property type="project" value="InterPro"/>
</dbReference>
<dbReference type="EMBL" id="VMGN01000065">
    <property type="protein sequence ID" value="TSC92699.1"/>
    <property type="molecule type" value="Genomic_DNA"/>
</dbReference>
<dbReference type="SMART" id="SM00278">
    <property type="entry name" value="HhH1"/>
    <property type="match status" value="2"/>
</dbReference>
<dbReference type="InterPro" id="IPR004509">
    <property type="entry name" value="Competence_ComEA_HhH"/>
</dbReference>
<comment type="caution">
    <text evidence="3">The sequence shown here is derived from an EMBL/GenBank/DDBJ whole genome shotgun (WGS) entry which is preliminary data.</text>
</comment>
<name>A0A554LJ82_9BACT</name>
<dbReference type="GO" id="GO:0015627">
    <property type="term" value="C:type II protein secretion system complex"/>
    <property type="evidence" value="ECO:0007669"/>
    <property type="project" value="TreeGrafter"/>
</dbReference>
<evidence type="ECO:0000313" key="3">
    <source>
        <dbReference type="EMBL" id="TSC92699.1"/>
    </source>
</evidence>
<feature type="region of interest" description="Disordered" evidence="1">
    <location>
        <begin position="65"/>
        <end position="84"/>
    </location>
</feature>
<proteinExistence type="predicted"/>
<protein>
    <submittedName>
        <fullName evidence="3">Competence protein ComEA</fullName>
    </submittedName>
</protein>
<reference evidence="3 4" key="1">
    <citation type="submission" date="2017-07" db="EMBL/GenBank/DDBJ databases">
        <title>Mechanisms for carbon and nitrogen cycling indicate functional differentiation within the Candidate Phyla Radiation.</title>
        <authorList>
            <person name="Danczak R.E."/>
            <person name="Johnston M.D."/>
            <person name="Kenah C."/>
            <person name="Slattery M."/>
            <person name="Wrighton K.C."/>
            <person name="Wilkins M.J."/>
        </authorList>
    </citation>
    <scope>NUCLEOTIDE SEQUENCE [LARGE SCALE GENOMIC DNA]</scope>
    <source>
        <strain evidence="3">Athens1014_28</strain>
    </source>
</reference>
<dbReference type="Proteomes" id="UP000316495">
    <property type="component" value="Unassembled WGS sequence"/>
</dbReference>
<dbReference type="CDD" id="cd14686">
    <property type="entry name" value="bZIP"/>
    <property type="match status" value="1"/>
</dbReference>
<dbReference type="Pfam" id="PF12836">
    <property type="entry name" value="HHH_3"/>
    <property type="match status" value="1"/>
</dbReference>
<evidence type="ECO:0000259" key="2">
    <source>
        <dbReference type="SMART" id="SM00278"/>
    </source>
</evidence>